<dbReference type="InterPro" id="IPR013860">
    <property type="entry name" value="AreA_GATA"/>
</dbReference>
<dbReference type="Proteomes" id="UP000774617">
    <property type="component" value="Unassembled WGS sequence"/>
</dbReference>
<gene>
    <name evidence="3" type="ORF">B0J12DRAFT_296820</name>
</gene>
<feature type="compositionally biased region" description="Polar residues" evidence="1">
    <location>
        <begin position="1"/>
        <end position="11"/>
    </location>
</feature>
<dbReference type="Pfam" id="PF08550">
    <property type="entry name" value="GATA_AreA"/>
    <property type="match status" value="1"/>
</dbReference>
<evidence type="ECO:0000259" key="2">
    <source>
        <dbReference type="Pfam" id="PF08550"/>
    </source>
</evidence>
<dbReference type="EMBL" id="JAGTJR010000004">
    <property type="protein sequence ID" value="KAH7061470.1"/>
    <property type="molecule type" value="Genomic_DNA"/>
</dbReference>
<sequence>MPSNNYVGNSSYRDESFHTSNSPTNMPSLTPASTLDSSVDASPSRYAAGDEVLDDTVFPEFKNNEESNLEEHQREDPLGVDMWKFYRKQSRLPDAGRMENMTWRMMAINLRKVQQQGQRALQTPTRRNSDPNRHHSTTPQAPASTNPHPAGAQVRRIAIPRGRTRLRRPSASEQPGLDARSFPVPAADDPYQYGYNPDTTPQMPPTATNVPITNSQKQHVPFPSPPPPPHSSGYDFRNGPRGHIQVPPAPNPEPQPAAHHPRHVSLASQYLHRGDPIDCGFQAPANHRQRGAVADVAPWDPGWADEAFGGPPLYGPAARAVVVKREVDVEESAPSFDAPGLLDDAEWLGSGKAITRRWTNASCSLGARRGCIGRICGIRSLGLRVLGWGEVWDINIITSSSSNSRALGGKGRAVSSRGESGGKGSEMLVS</sequence>
<proteinExistence type="predicted"/>
<feature type="compositionally biased region" description="Polar residues" evidence="1">
    <location>
        <begin position="197"/>
        <end position="218"/>
    </location>
</feature>
<feature type="region of interest" description="Disordered" evidence="1">
    <location>
        <begin position="1"/>
        <end position="53"/>
    </location>
</feature>
<keyword evidence="4" id="KW-1185">Reference proteome</keyword>
<name>A0ABQ8GNX6_9PEZI</name>
<feature type="domain" description="Nitrogen regulatory protein areA GATA-like" evidence="2">
    <location>
        <begin position="82"/>
        <end position="107"/>
    </location>
</feature>
<feature type="compositionally biased region" description="Polar residues" evidence="1">
    <location>
        <begin position="113"/>
        <end position="126"/>
    </location>
</feature>
<comment type="caution">
    <text evidence="3">The sequence shown here is derived from an EMBL/GenBank/DDBJ whole genome shotgun (WGS) entry which is preliminary data.</text>
</comment>
<feature type="region of interest" description="Disordered" evidence="1">
    <location>
        <begin position="113"/>
        <end position="262"/>
    </location>
</feature>
<evidence type="ECO:0000256" key="1">
    <source>
        <dbReference type="SAM" id="MobiDB-lite"/>
    </source>
</evidence>
<evidence type="ECO:0000313" key="4">
    <source>
        <dbReference type="Proteomes" id="UP000774617"/>
    </source>
</evidence>
<accession>A0ABQ8GNX6</accession>
<feature type="compositionally biased region" description="Polar residues" evidence="1">
    <location>
        <begin position="18"/>
        <end position="41"/>
    </location>
</feature>
<protein>
    <recommendedName>
        <fullName evidence="2">Nitrogen regulatory protein areA GATA-like domain-containing protein</fullName>
    </recommendedName>
</protein>
<evidence type="ECO:0000313" key="3">
    <source>
        <dbReference type="EMBL" id="KAH7061470.1"/>
    </source>
</evidence>
<feature type="region of interest" description="Disordered" evidence="1">
    <location>
        <begin position="402"/>
        <end position="430"/>
    </location>
</feature>
<organism evidence="3 4">
    <name type="scientific">Macrophomina phaseolina</name>
    <dbReference type="NCBI Taxonomy" id="35725"/>
    <lineage>
        <taxon>Eukaryota</taxon>
        <taxon>Fungi</taxon>
        <taxon>Dikarya</taxon>
        <taxon>Ascomycota</taxon>
        <taxon>Pezizomycotina</taxon>
        <taxon>Dothideomycetes</taxon>
        <taxon>Dothideomycetes incertae sedis</taxon>
        <taxon>Botryosphaeriales</taxon>
        <taxon>Botryosphaeriaceae</taxon>
        <taxon>Macrophomina</taxon>
    </lineage>
</organism>
<feature type="compositionally biased region" description="Polar residues" evidence="1">
    <location>
        <begin position="137"/>
        <end position="147"/>
    </location>
</feature>
<reference evidence="3 4" key="1">
    <citation type="journal article" date="2021" name="Nat. Commun.">
        <title>Genetic determinants of endophytism in the Arabidopsis root mycobiome.</title>
        <authorList>
            <person name="Mesny F."/>
            <person name="Miyauchi S."/>
            <person name="Thiergart T."/>
            <person name="Pickel B."/>
            <person name="Atanasova L."/>
            <person name="Karlsson M."/>
            <person name="Huettel B."/>
            <person name="Barry K.W."/>
            <person name="Haridas S."/>
            <person name="Chen C."/>
            <person name="Bauer D."/>
            <person name="Andreopoulos W."/>
            <person name="Pangilinan J."/>
            <person name="LaButti K."/>
            <person name="Riley R."/>
            <person name="Lipzen A."/>
            <person name="Clum A."/>
            <person name="Drula E."/>
            <person name="Henrissat B."/>
            <person name="Kohler A."/>
            <person name="Grigoriev I.V."/>
            <person name="Martin F.M."/>
            <person name="Hacquard S."/>
        </authorList>
    </citation>
    <scope>NUCLEOTIDE SEQUENCE [LARGE SCALE GENOMIC DNA]</scope>
    <source>
        <strain evidence="3 4">MPI-SDFR-AT-0080</strain>
    </source>
</reference>